<dbReference type="AlphaFoldDB" id="A0A804I2A0"/>
<dbReference type="PANTHER" id="PTHR33210">
    <property type="entry name" value="PROTODERMAL FACTOR 1"/>
    <property type="match status" value="1"/>
</dbReference>
<accession>A0A804I2A0</accession>
<reference evidence="3" key="2">
    <citation type="submission" date="2021-05" db="UniProtKB">
        <authorList>
            <consortium name="EnsemblPlants"/>
        </authorList>
    </citation>
    <scope>IDENTIFICATION</scope>
    <source>
        <strain evidence="3">subsp. malaccensis</strain>
    </source>
</reference>
<dbReference type="GO" id="GO:0010374">
    <property type="term" value="P:stomatal complex development"/>
    <property type="evidence" value="ECO:0007669"/>
    <property type="project" value="EnsemblPlants"/>
</dbReference>
<feature type="signal peptide" evidence="1">
    <location>
        <begin position="1"/>
        <end position="20"/>
    </location>
</feature>
<organism evidence="3 4">
    <name type="scientific">Musa acuminata subsp. malaccensis</name>
    <name type="common">Wild banana</name>
    <name type="synonym">Musa malaccensis</name>
    <dbReference type="NCBI Taxonomy" id="214687"/>
    <lineage>
        <taxon>Eukaryota</taxon>
        <taxon>Viridiplantae</taxon>
        <taxon>Streptophyta</taxon>
        <taxon>Embryophyta</taxon>
        <taxon>Tracheophyta</taxon>
        <taxon>Spermatophyta</taxon>
        <taxon>Magnoliopsida</taxon>
        <taxon>Liliopsida</taxon>
        <taxon>Zingiberales</taxon>
        <taxon>Musaceae</taxon>
        <taxon>Musa</taxon>
    </lineage>
</organism>
<dbReference type="EnsemblPlants" id="Ma02_t13130.1">
    <property type="protein sequence ID" value="Ma02_p13130.1"/>
    <property type="gene ID" value="Ma02_g13130"/>
</dbReference>
<sequence>MGRMKVVLLVLGTILSISWEEEEGFMTLASANTIVTGTVFCDQCQDGERGFLDYGLSGAKVAVVCRGTDGKEMAYGEDETNWFGSYSVYFDGSPDLSGCYARVVGGPAGCGAAAGPAQGLTLLFRMFGMAMYVVEPLLSEPQVPAGFCPNAPSLPSPTPTPALPVPPPTPPLPLFEVSACPYGKWLMPQYQCYWRAVNPDTRVAIAFGPVAAGRYGVELTLWEALHGRGDLYRTLLREATASLLNSYNTLNFLYPTLSVFDLMNRALVGSPQDALTVALRFRMANSGAFGVETVGCNFTPCRS</sequence>
<keyword evidence="4" id="KW-1185">Reference proteome</keyword>
<dbReference type="Proteomes" id="UP000012960">
    <property type="component" value="Unplaced"/>
</dbReference>
<reference evidence="2" key="1">
    <citation type="submission" date="2021-03" db="EMBL/GenBank/DDBJ databases">
        <authorList>
            <consortium name="Genoscope - CEA"/>
            <person name="William W."/>
        </authorList>
    </citation>
    <scope>NUCLEOTIDE SEQUENCE</scope>
    <source>
        <strain evidence="2">Doubled-haploid Pahang</strain>
    </source>
</reference>
<dbReference type="Pfam" id="PF01190">
    <property type="entry name" value="Pollen_Ole_e_1"/>
    <property type="match status" value="1"/>
</dbReference>
<keyword evidence="1" id="KW-0732">Signal</keyword>
<dbReference type="OrthoDB" id="1909008at2759"/>
<feature type="chain" id="PRO_5036219692" evidence="1">
    <location>
        <begin position="21"/>
        <end position="303"/>
    </location>
</feature>
<gene>
    <name evidence="2" type="ORF">GSMUA_68100.1</name>
</gene>
<evidence type="ECO:0000313" key="4">
    <source>
        <dbReference type="Proteomes" id="UP000012960"/>
    </source>
</evidence>
<protein>
    <submittedName>
        <fullName evidence="2">(wild Malaysian banana) hypothetical protein</fullName>
    </submittedName>
</protein>
<name>A0A804I2A0_MUSAM</name>
<proteinExistence type="predicted"/>
<evidence type="ECO:0000313" key="3">
    <source>
        <dbReference type="EnsemblPlants" id="Ma02_p13130.1"/>
    </source>
</evidence>
<dbReference type="Gramene" id="Ma02_t13130.1">
    <property type="protein sequence ID" value="Ma02_p13130.1"/>
    <property type="gene ID" value="Ma02_g13130"/>
</dbReference>
<evidence type="ECO:0000256" key="1">
    <source>
        <dbReference type="SAM" id="SignalP"/>
    </source>
</evidence>
<dbReference type="EMBL" id="HG996467">
    <property type="protein sequence ID" value="CAG1861916.1"/>
    <property type="molecule type" value="Genomic_DNA"/>
</dbReference>
<dbReference type="InterPro" id="IPR039923">
    <property type="entry name" value="Protodermal_1"/>
</dbReference>
<dbReference type="InParanoid" id="A0A804I2A0"/>
<evidence type="ECO:0000313" key="2">
    <source>
        <dbReference type="EMBL" id="CAG1861916.1"/>
    </source>
</evidence>
<dbReference type="PANTHER" id="PTHR33210:SF24">
    <property type="entry name" value="POLLEN OLE E 1 ALLERGEN AND EXTENSIN FAMILY PROTEIN"/>
    <property type="match status" value="1"/>
</dbReference>
<dbReference type="OMA" id="EPSACCH"/>